<protein>
    <submittedName>
        <fullName evidence="3">Uncharacterized protein</fullName>
    </submittedName>
</protein>
<evidence type="ECO:0000256" key="2">
    <source>
        <dbReference type="SAM" id="Phobius"/>
    </source>
</evidence>
<feature type="transmembrane region" description="Helical" evidence="2">
    <location>
        <begin position="93"/>
        <end position="115"/>
    </location>
</feature>
<keyword evidence="2" id="KW-0472">Membrane</keyword>
<accession>A0A4R8QE86</accession>
<comment type="caution">
    <text evidence="3">The sequence shown here is derived from an EMBL/GenBank/DDBJ whole genome shotgun (WGS) entry which is preliminary data.</text>
</comment>
<dbReference type="PANTHER" id="PTHR37544:SF3">
    <property type="entry name" value="SPRAY"/>
    <property type="match status" value="1"/>
</dbReference>
<organism evidence="3 4">
    <name type="scientific">Colletotrichum spinosum</name>
    <dbReference type="NCBI Taxonomy" id="1347390"/>
    <lineage>
        <taxon>Eukaryota</taxon>
        <taxon>Fungi</taxon>
        <taxon>Dikarya</taxon>
        <taxon>Ascomycota</taxon>
        <taxon>Pezizomycotina</taxon>
        <taxon>Sordariomycetes</taxon>
        <taxon>Hypocreomycetidae</taxon>
        <taxon>Glomerellales</taxon>
        <taxon>Glomerellaceae</taxon>
        <taxon>Colletotrichum</taxon>
        <taxon>Colletotrichum orbiculare species complex</taxon>
    </lineage>
</organism>
<name>A0A4R8QE86_9PEZI</name>
<gene>
    <name evidence="3" type="ORF">C8035_v010670</name>
</gene>
<sequence length="1251" mass="139795">MAASGGAQNPLLGPRVHDSVHSSDADQVSTTITYSDAAPWESDRCSPGGDGGDKQLKSSATEYTIDRDSASDVPKAWDGQKRNRPKASWRPKWLRPLVLACFGGLFLGFSIALPVMLWYSTEHNGLAKTKQNFGYVWRFGPTGVLTIVAAFWARVESQTLRYMPWVTLSQGKTPDYDVDYMSMLSPVVLYQSLRRKHWMVLMVLVASLLIRAEIVLAPGLFNLSPVLERRPVEIQTMDYFNQTWASGEDSLGRKAYIVRYTARAIDDFEMQYPFGASKEVAYQTFQLTENGRRGTVDQPVRAQVDGFFTDIECRKIEGFRAGPMVNNTVTPGSWQYEHDLEYYFEGCWEPVKSAMTQVPALRPGAEWEYDLLPPSIPWASEQRPCSTLPQQKEQNLYVQLRYGASNRNSTTRLVREPELLDVHGVLCAATAWLSKVEVADDGVSPNVTILPNQVATPIDANVWKIANQANSGKTPIEVIPNLANATDINEVMRNASVNLMLRYGPLIGHYLLRQTEQADSVAEMQLSTYRLALTPQVCVPMLVVSLLITLIIVTTATFSSRRHTAIWHRDPATVLGNLLYFKQHPDTHRRILGDKPPVDSLKEAWSHCTFSPVVLRTWAQLAFTVFVAGVVVALGTTLRESQSHRGLAGVDETGYWYLLWTSLPALVMICIALYTSSTDAVLRGLATLHSLAVAPRSSRRHLDVSMTDMLGLRALLEAGRRRMWTIATSQVMVLLCGFLTTLAAVLFNVETVPRETALRLPQQSWFGDRLNTTHSPDEVAQVQNLQSLVARRSEGNLTYPKHTYATLAFPAVDERIVLDSMGPGYPGVRMRLPAAKLTPSCERVPEGVWNVTVFNYTDVLNLVERETVFQALFFSNGTCENGMPWTFGGRHDVGRNTTSSTSQVTRFANLLNTLEDPKTLNQSCKIAPDTTGARRDASHWQTYVWGQFDHVKYDFDLLEIWKCRYNWWQVAVDVDMMRVGEELVVDQTNGPPREDEGSARPFSWAVDVPDYEKALPVVFVAEQTVNLIHDDLKALVEPYGTLKFEELGDARWVDKVLDEFNTNLAFMSAQILSLENRLDIGQDSRTAPFPGAGELPDVEVVVTDRSQRRLVQNATVTYIVIGILGFVAAVNVWTAVSGAARRFGLRSKLLSMDVRGVAPDRFGSQEAMAGLLWGSNAMQRVPGGETKTEEVHGKLDGMRFAMGWFRGDGEERCFTVGVVGDEKFEYEDGVKGERKDVYERVEGGEDERGPK</sequence>
<feature type="transmembrane region" description="Helical" evidence="2">
    <location>
        <begin position="198"/>
        <end position="221"/>
    </location>
</feature>
<dbReference type="AlphaFoldDB" id="A0A4R8QE86"/>
<dbReference type="Proteomes" id="UP000295083">
    <property type="component" value="Unassembled WGS sequence"/>
</dbReference>
<dbReference type="InterPro" id="IPR021840">
    <property type="entry name" value="DUF3433"/>
</dbReference>
<evidence type="ECO:0000313" key="4">
    <source>
        <dbReference type="Proteomes" id="UP000295083"/>
    </source>
</evidence>
<feature type="compositionally biased region" description="Basic and acidic residues" evidence="1">
    <location>
        <begin position="15"/>
        <end position="24"/>
    </location>
</feature>
<reference evidence="3 4" key="1">
    <citation type="submission" date="2018-11" db="EMBL/GenBank/DDBJ databases">
        <title>Genome sequence and assembly of Colletotrichum spinosum.</title>
        <authorList>
            <person name="Gan P."/>
            <person name="Shirasu K."/>
        </authorList>
    </citation>
    <scope>NUCLEOTIDE SEQUENCE [LARGE SCALE GENOMIC DNA]</scope>
    <source>
        <strain evidence="3 4">CBS 515.97</strain>
    </source>
</reference>
<feature type="transmembrane region" description="Helical" evidence="2">
    <location>
        <begin position="723"/>
        <end position="747"/>
    </location>
</feature>
<feature type="transmembrane region" description="Helical" evidence="2">
    <location>
        <begin position="655"/>
        <end position="674"/>
    </location>
</feature>
<dbReference type="PANTHER" id="PTHR37544">
    <property type="entry name" value="SPRAY-RELATED"/>
    <property type="match status" value="1"/>
</dbReference>
<dbReference type="EMBL" id="QAPG01000061">
    <property type="protein sequence ID" value="TDZ33675.1"/>
    <property type="molecule type" value="Genomic_DNA"/>
</dbReference>
<feature type="transmembrane region" description="Helical" evidence="2">
    <location>
        <begin position="1116"/>
        <end position="1140"/>
    </location>
</feature>
<feature type="transmembrane region" description="Helical" evidence="2">
    <location>
        <begin position="539"/>
        <end position="559"/>
    </location>
</feature>
<feature type="compositionally biased region" description="Polar residues" evidence="1">
    <location>
        <begin position="25"/>
        <end position="34"/>
    </location>
</feature>
<feature type="transmembrane region" description="Helical" evidence="2">
    <location>
        <begin position="135"/>
        <end position="153"/>
    </location>
</feature>
<evidence type="ECO:0000313" key="3">
    <source>
        <dbReference type="EMBL" id="TDZ33675.1"/>
    </source>
</evidence>
<dbReference type="Pfam" id="PF11915">
    <property type="entry name" value="DUF3433"/>
    <property type="match status" value="2"/>
</dbReference>
<feature type="region of interest" description="Disordered" evidence="1">
    <location>
        <begin position="1"/>
        <end position="84"/>
    </location>
</feature>
<keyword evidence="4" id="KW-1185">Reference proteome</keyword>
<keyword evidence="2" id="KW-0812">Transmembrane</keyword>
<feature type="transmembrane region" description="Helical" evidence="2">
    <location>
        <begin position="613"/>
        <end position="635"/>
    </location>
</feature>
<evidence type="ECO:0000256" key="1">
    <source>
        <dbReference type="SAM" id="MobiDB-lite"/>
    </source>
</evidence>
<proteinExistence type="predicted"/>
<keyword evidence="2" id="KW-1133">Transmembrane helix</keyword>